<dbReference type="GO" id="GO:0034194">
    <property type="term" value="P:D-galactonate catabolic process"/>
    <property type="evidence" value="ECO:0007669"/>
    <property type="project" value="InterPro"/>
</dbReference>
<accession>A0A0U4HA54</accession>
<dbReference type="CDD" id="cd24012">
    <property type="entry name" value="ASKHA_NBD_KDGal-kinase"/>
    <property type="match status" value="1"/>
</dbReference>
<dbReference type="AlphaFoldDB" id="A0A0U4HA54"/>
<dbReference type="InterPro" id="IPR042257">
    <property type="entry name" value="DGOK_C"/>
</dbReference>
<dbReference type="GO" id="GO:0008671">
    <property type="term" value="F:2-dehydro-3-deoxygalactonokinase activity"/>
    <property type="evidence" value="ECO:0007669"/>
    <property type="project" value="InterPro"/>
</dbReference>
<proteinExistence type="predicted"/>
<dbReference type="Gene3D" id="3.30.420.310">
    <property type="entry name" value="2-keto-3-deoxy-galactonokinase, C-terminal domain"/>
    <property type="match status" value="1"/>
</dbReference>
<keyword evidence="1" id="KW-0808">Transferase</keyword>
<dbReference type="Proteomes" id="UP000064137">
    <property type="component" value="Chromosome"/>
</dbReference>
<sequence>MTATPHLIGLDWGTSSLRAQLFDAQGAVLETRSRPWGIMHVPDGDFAAAYRTLVGDWREAQPDLPAIACGMVGSRGAWREVPYADCPADVHSLAAGLLRLDTGCGELHLVPGVMQRGALPNVLRGEETQVFGALELEPDLAAEALLVLPGTHSKWVRVRDGRLTDFATYMTGELFAVLREHSILGRPAAEAGPEASAEAFRLGLVTARDAGAEGLFGRLFTARSRVLAGELGAAHSLDYLSGLLIGEELRSQIAALAGSACPPLVLIGDAALCQRYRDALALFDIHQVRLLEQATRAGLWRLAQAAGLLPTSGGSHA</sequence>
<keyword evidence="1" id="KW-0418">Kinase</keyword>
<name>A0A0U4HA54_9PSED</name>
<protein>
    <submittedName>
        <fullName evidence="1">2-keto-3-deoxy-galactonokinase</fullName>
    </submittedName>
</protein>
<dbReference type="InterPro" id="IPR042258">
    <property type="entry name" value="DGOK_N"/>
</dbReference>
<dbReference type="KEGG" id="por:APT59_01045"/>
<evidence type="ECO:0000313" key="2">
    <source>
        <dbReference type="Proteomes" id="UP000064137"/>
    </source>
</evidence>
<dbReference type="InterPro" id="IPR043129">
    <property type="entry name" value="ATPase_NBD"/>
</dbReference>
<evidence type="ECO:0000313" key="1">
    <source>
        <dbReference type="EMBL" id="ALZ82858.1"/>
    </source>
</evidence>
<reference evidence="1 2" key="1">
    <citation type="submission" date="2016-01" db="EMBL/GenBank/DDBJ databases">
        <title>Annotation of Pseudomonas oryzihabitans USDA-ARS-USMARC-56511.</title>
        <authorList>
            <person name="Harhay G.P."/>
            <person name="Harhay D.M."/>
            <person name="Smith T.P.L."/>
            <person name="Bono J.L."/>
            <person name="Heaton M.P."/>
            <person name="Clawson M.L."/>
            <person name="Chitko-Mckown C.G."/>
            <person name="Capik S.F."/>
            <person name="DeDonder K.D."/>
            <person name="Apley M.D."/>
            <person name="Lubbers B.V."/>
            <person name="White B.J."/>
            <person name="Larson R.L."/>
        </authorList>
    </citation>
    <scope>NUCLEOTIDE SEQUENCE [LARGE SCALE GENOMIC DNA]</scope>
    <source>
        <strain evidence="1 2">USDA-ARS-USMARC-56511</strain>
    </source>
</reference>
<dbReference type="SUPFAM" id="SSF53067">
    <property type="entry name" value="Actin-like ATPase domain"/>
    <property type="match status" value="1"/>
</dbReference>
<dbReference type="EMBL" id="CP013987">
    <property type="protein sequence ID" value="ALZ82858.1"/>
    <property type="molecule type" value="Genomic_DNA"/>
</dbReference>
<dbReference type="Pfam" id="PF05035">
    <property type="entry name" value="DGOK"/>
    <property type="match status" value="1"/>
</dbReference>
<gene>
    <name evidence="1" type="ORF">APT59_01045</name>
</gene>
<dbReference type="OrthoDB" id="256574at2"/>
<organism evidence="1 2">
    <name type="scientific">Pseudomonas oryzihabitans</name>
    <dbReference type="NCBI Taxonomy" id="47885"/>
    <lineage>
        <taxon>Bacteria</taxon>
        <taxon>Pseudomonadati</taxon>
        <taxon>Pseudomonadota</taxon>
        <taxon>Gammaproteobacteria</taxon>
        <taxon>Pseudomonadales</taxon>
        <taxon>Pseudomonadaceae</taxon>
        <taxon>Pseudomonas</taxon>
    </lineage>
</organism>
<dbReference type="RefSeq" id="WP_059313162.1">
    <property type="nucleotide sequence ID" value="NZ_CP013987.1"/>
</dbReference>
<dbReference type="Gene3D" id="3.30.420.300">
    <property type="entry name" value="2-keto-3-deoxy-galactonokinase, substrate binding domain"/>
    <property type="match status" value="1"/>
</dbReference>
<dbReference type="InterPro" id="IPR007729">
    <property type="entry name" value="DGOK"/>
</dbReference>